<proteinExistence type="predicted"/>
<dbReference type="Proteomes" id="UP001231362">
    <property type="component" value="Unassembled WGS sequence"/>
</dbReference>
<reference evidence="2 3" key="1">
    <citation type="submission" date="2023-07" db="EMBL/GenBank/DDBJ databases">
        <title>Genomic Encyclopedia of Type Strains, Phase IV (KMG-IV): sequencing the most valuable type-strain genomes for metagenomic binning, comparative biology and taxonomic classification.</title>
        <authorList>
            <person name="Goeker M."/>
        </authorList>
    </citation>
    <scope>NUCLEOTIDE SEQUENCE [LARGE SCALE GENOMIC DNA]</scope>
    <source>
        <strain evidence="2 3">DSM 23948</strain>
    </source>
</reference>
<protein>
    <submittedName>
        <fullName evidence="2">D-serine deaminase-like pyridoxal phosphate-dependent protein</fullName>
    </submittedName>
</protein>
<dbReference type="Gene3D" id="3.20.20.10">
    <property type="entry name" value="Alanine racemase"/>
    <property type="match status" value="1"/>
</dbReference>
<dbReference type="InterPro" id="IPR029066">
    <property type="entry name" value="PLP-binding_barrel"/>
</dbReference>
<dbReference type="RefSeq" id="WP_307148826.1">
    <property type="nucleotide sequence ID" value="NZ_JAUSTU010000002.1"/>
</dbReference>
<dbReference type="PANTHER" id="PTHR28004">
    <property type="entry name" value="ZGC:162816-RELATED"/>
    <property type="match status" value="1"/>
</dbReference>
<evidence type="ECO:0000313" key="3">
    <source>
        <dbReference type="Proteomes" id="UP001231362"/>
    </source>
</evidence>
<dbReference type="EMBL" id="JAUSTU010000002">
    <property type="protein sequence ID" value="MDQ0154211.1"/>
    <property type="molecule type" value="Genomic_DNA"/>
</dbReference>
<gene>
    <name evidence="2" type="ORF">J2S07_000515</name>
</gene>
<comment type="caution">
    <text evidence="2">The sequence shown here is derived from an EMBL/GenBank/DDBJ whole genome shotgun (WGS) entry which is preliminary data.</text>
</comment>
<evidence type="ECO:0000259" key="1">
    <source>
        <dbReference type="Pfam" id="PF01168"/>
    </source>
</evidence>
<dbReference type="SUPFAM" id="SSF51419">
    <property type="entry name" value="PLP-binding barrel"/>
    <property type="match status" value="1"/>
</dbReference>
<dbReference type="Pfam" id="PF01168">
    <property type="entry name" value="Ala_racemase_N"/>
    <property type="match status" value="1"/>
</dbReference>
<dbReference type="InterPro" id="IPR001608">
    <property type="entry name" value="Ala_racemase_N"/>
</dbReference>
<feature type="domain" description="Alanine racemase N-terminal" evidence="1">
    <location>
        <begin position="18"/>
        <end position="259"/>
    </location>
</feature>
<dbReference type="CDD" id="cd06813">
    <property type="entry name" value="PLPDE_III_DSD_D-TA_like_2"/>
    <property type="match status" value="1"/>
</dbReference>
<dbReference type="InterPro" id="IPR051466">
    <property type="entry name" value="D-amino_acid_metab_enzyme"/>
</dbReference>
<organism evidence="2 3">
    <name type="scientific">Anoxybacillus andreesenii</name>
    <dbReference type="NCBI Taxonomy" id="1325932"/>
    <lineage>
        <taxon>Bacteria</taxon>
        <taxon>Bacillati</taxon>
        <taxon>Bacillota</taxon>
        <taxon>Bacilli</taxon>
        <taxon>Bacillales</taxon>
        <taxon>Anoxybacillaceae</taxon>
        <taxon>Anoxybacillus</taxon>
    </lineage>
</organism>
<name>A0ABT9UZT3_9BACL</name>
<sequence>MFSNKVLSAISLPSLLLDLDAFDANCREIAKKANGKKLRIASKSIRSVSVLKRILESNSVYQGIMTFSPHEAIFLAEKGFDDILMGYPCWDKEALSKIAQLTESRIVLMVDCIEHIDYLEKIAEETKGSFYLCVDVDMSTTFPGLHFGVRRSPIKTEHSALELAERIQQAQRIELLGVMGYEAQIAGVGDRVPSQQMKNKLITYLKGKSITEIQSRRGKIIEMLRKKGFALSLVNGGGTGSLHTTTTEDYITEVTVGSGFYSPLLFDYYKDFCYKPSLFFALPVVRRPAPNIYTCLGGGYIASGAIGKDKEPKPVFPPGGKLLSLEGAGEVQTPVFFEKETLEIGDPIIFRAAKAGEVCERFNEIICISNGEIVDRYPTYRGEGACFL</sequence>
<evidence type="ECO:0000313" key="2">
    <source>
        <dbReference type="EMBL" id="MDQ0154211.1"/>
    </source>
</evidence>
<accession>A0ABT9UZT3</accession>
<dbReference type="PANTHER" id="PTHR28004:SF2">
    <property type="entry name" value="D-SERINE DEHYDRATASE"/>
    <property type="match status" value="1"/>
</dbReference>
<keyword evidence="3" id="KW-1185">Reference proteome</keyword>